<comment type="caution">
    <text evidence="4">The sequence shown here is derived from an EMBL/GenBank/DDBJ whole genome shotgun (WGS) entry which is preliminary data.</text>
</comment>
<evidence type="ECO:0000256" key="1">
    <source>
        <dbReference type="ARBA" id="ARBA00004196"/>
    </source>
</evidence>
<proteinExistence type="predicted"/>
<evidence type="ECO:0000313" key="5">
    <source>
        <dbReference type="Proteomes" id="UP000810252"/>
    </source>
</evidence>
<dbReference type="EMBL" id="JADIMQ010000092">
    <property type="protein sequence ID" value="MBO8448910.1"/>
    <property type="molecule type" value="Genomic_DNA"/>
</dbReference>
<dbReference type="Pfam" id="PF07940">
    <property type="entry name" value="Hepar_II_III_C"/>
    <property type="match status" value="1"/>
</dbReference>
<dbReference type="GO" id="GO:0030313">
    <property type="term" value="C:cell envelope"/>
    <property type="evidence" value="ECO:0007669"/>
    <property type="project" value="UniProtKB-SubCell"/>
</dbReference>
<keyword evidence="2" id="KW-0732">Signal</keyword>
<sequence length="695" mass="77450">MKLKQTVWIIAAAVAVSASFFFSVQEAAAYEERNFIHKAYAKALHESGDTTLVKAGGGWFPYPGYGDRAAWQKIFAQDAGRIISLGEGYLGYEWKIIPATAYLEYERSGNRKVMEDPLEANRKALNTLILAELAEGEGRFIDQIADGLWMSCQMTSWVLSAHNPRQSSNRALPDPREYIIDLGSAGYGATVAIAYHFFKDKLGELDPSINYCIEEAVRERVLDPFMDLTPEVRKANWWIADQWKPGEIINNWNPWCNSNVLLCYLLMEKDQARLDAAVHRSIISADMFLNFVKSDGACEEGPSYWGHAAGKLYDYLEILYDATGGRVSLFDNPQIRKMGEYISRSYIGDSKVVNFADATASLVPDVCLTYRYGRSMDSAEMEDFALYLLYDGKTGRFRTPSVPIGNDTYRSLEAASVLVEMTGKVEDLNREAGTVPVESILGSLRSGVPDASWYPETEFCYLRDGLGNFFAAKGGFNNESHNHNDVGTFILYCGTRPLLVDAGVGTYTKKTFSPERYTIWSMQSDWHSLPLINGVSQSFGGEYRSSDVSCNPGKREFSLDMSGAYPESASCSLWERSYKLHDGRLVIKDRFRLDERKAADVENFMVLGEVYLPGETFVHDGQERTVPAGKVVVVGDGAAAGISYPRSLEPSVTVKALEDPRLNNVWGPELRRISFTSAADAPLSGVYGFEIEILQ</sequence>
<comment type="subcellular location">
    <subcellularLocation>
        <location evidence="1">Cell envelope</location>
    </subcellularLocation>
</comment>
<evidence type="ECO:0000259" key="3">
    <source>
        <dbReference type="Pfam" id="PF07940"/>
    </source>
</evidence>
<feature type="domain" description="Heparinase II/III-like C-terminal" evidence="3">
    <location>
        <begin position="452"/>
        <end position="600"/>
    </location>
</feature>
<dbReference type="Gene3D" id="2.70.98.70">
    <property type="match status" value="1"/>
</dbReference>
<name>A0A9D9ELR5_9BACT</name>
<dbReference type="Gene3D" id="1.50.10.100">
    <property type="entry name" value="Chondroitin AC/alginate lyase"/>
    <property type="match status" value="1"/>
</dbReference>
<protein>
    <submittedName>
        <fullName evidence="4">Heparinase II/III-family protein</fullName>
    </submittedName>
</protein>
<dbReference type="GO" id="GO:0016829">
    <property type="term" value="F:lyase activity"/>
    <property type="evidence" value="ECO:0007669"/>
    <property type="project" value="InterPro"/>
</dbReference>
<dbReference type="InterPro" id="IPR008929">
    <property type="entry name" value="Chondroitin_lyas"/>
</dbReference>
<gene>
    <name evidence="4" type="ORF">IAC29_06535</name>
</gene>
<reference evidence="4" key="1">
    <citation type="submission" date="2020-10" db="EMBL/GenBank/DDBJ databases">
        <authorList>
            <person name="Gilroy R."/>
        </authorList>
    </citation>
    <scope>NUCLEOTIDE SEQUENCE</scope>
    <source>
        <strain evidence="4">20514</strain>
    </source>
</reference>
<dbReference type="AlphaFoldDB" id="A0A9D9ELR5"/>
<evidence type="ECO:0000313" key="4">
    <source>
        <dbReference type="EMBL" id="MBO8448910.1"/>
    </source>
</evidence>
<organism evidence="4 5">
    <name type="scientific">Candidatus Cryptobacteroides merdigallinarum</name>
    <dbReference type="NCBI Taxonomy" id="2840770"/>
    <lineage>
        <taxon>Bacteria</taxon>
        <taxon>Pseudomonadati</taxon>
        <taxon>Bacteroidota</taxon>
        <taxon>Bacteroidia</taxon>
        <taxon>Bacteroidales</taxon>
        <taxon>Candidatus Cryptobacteroides</taxon>
    </lineage>
</organism>
<dbReference type="Proteomes" id="UP000810252">
    <property type="component" value="Unassembled WGS sequence"/>
</dbReference>
<dbReference type="InterPro" id="IPR012480">
    <property type="entry name" value="Hepar_II_III_C"/>
</dbReference>
<reference evidence="4" key="2">
    <citation type="journal article" date="2021" name="PeerJ">
        <title>Extensive microbial diversity within the chicken gut microbiome revealed by metagenomics and culture.</title>
        <authorList>
            <person name="Gilroy R."/>
            <person name="Ravi A."/>
            <person name="Getino M."/>
            <person name="Pursley I."/>
            <person name="Horton D.L."/>
            <person name="Alikhan N.F."/>
            <person name="Baker D."/>
            <person name="Gharbi K."/>
            <person name="Hall N."/>
            <person name="Watson M."/>
            <person name="Adriaenssens E.M."/>
            <person name="Foster-Nyarko E."/>
            <person name="Jarju S."/>
            <person name="Secka A."/>
            <person name="Antonio M."/>
            <person name="Oren A."/>
            <person name="Chaudhuri R.R."/>
            <person name="La Ragione R."/>
            <person name="Hildebrand F."/>
            <person name="Pallen M.J."/>
        </authorList>
    </citation>
    <scope>NUCLEOTIDE SEQUENCE</scope>
    <source>
        <strain evidence="4">20514</strain>
    </source>
</reference>
<evidence type="ECO:0000256" key="2">
    <source>
        <dbReference type="SAM" id="SignalP"/>
    </source>
</evidence>
<feature type="signal peptide" evidence="2">
    <location>
        <begin position="1"/>
        <end position="27"/>
    </location>
</feature>
<accession>A0A9D9ELR5</accession>
<dbReference type="SUPFAM" id="SSF48230">
    <property type="entry name" value="Chondroitin AC/alginate lyase"/>
    <property type="match status" value="1"/>
</dbReference>
<feature type="chain" id="PRO_5039659147" evidence="2">
    <location>
        <begin position="28"/>
        <end position="695"/>
    </location>
</feature>